<feature type="transmembrane region" description="Helical" evidence="6">
    <location>
        <begin position="184"/>
        <end position="204"/>
    </location>
</feature>
<evidence type="ECO:0000256" key="3">
    <source>
        <dbReference type="ARBA" id="ARBA00022989"/>
    </source>
</evidence>
<dbReference type="InterPro" id="IPR036513">
    <property type="entry name" value="STAS_dom_sf"/>
</dbReference>
<evidence type="ECO:0000256" key="1">
    <source>
        <dbReference type="ARBA" id="ARBA00004141"/>
    </source>
</evidence>
<feature type="transmembrane region" description="Helical" evidence="6">
    <location>
        <begin position="309"/>
        <end position="329"/>
    </location>
</feature>
<dbReference type="Pfam" id="PF01740">
    <property type="entry name" value="STAS"/>
    <property type="match status" value="1"/>
</dbReference>
<dbReference type="PROSITE" id="PS50801">
    <property type="entry name" value="STAS"/>
    <property type="match status" value="1"/>
</dbReference>
<evidence type="ECO:0000313" key="9">
    <source>
        <dbReference type="Proteomes" id="UP001181622"/>
    </source>
</evidence>
<keyword evidence="2 6" id="KW-0812">Transmembrane</keyword>
<dbReference type="InterPro" id="IPR001902">
    <property type="entry name" value="SLC26A/SulP_fam"/>
</dbReference>
<dbReference type="CDD" id="cd07042">
    <property type="entry name" value="STAS_SulP_like_sulfate_transporter"/>
    <property type="match status" value="1"/>
</dbReference>
<dbReference type="Gene3D" id="3.30.750.24">
    <property type="entry name" value="STAS domain"/>
    <property type="match status" value="1"/>
</dbReference>
<dbReference type="InterPro" id="IPR011547">
    <property type="entry name" value="SLC26A/SulP_dom"/>
</dbReference>
<keyword evidence="4 6" id="KW-0472">Membrane</keyword>
<gene>
    <name evidence="8" type="ORF">IHQ68_18965</name>
</gene>
<dbReference type="SUPFAM" id="SSF52091">
    <property type="entry name" value="SpoIIaa-like"/>
    <property type="match status" value="1"/>
</dbReference>
<dbReference type="InterPro" id="IPR002645">
    <property type="entry name" value="STAS_dom"/>
</dbReference>
<feature type="domain" description="STAS" evidence="7">
    <location>
        <begin position="423"/>
        <end position="537"/>
    </location>
</feature>
<feature type="transmembrane region" description="Helical" evidence="6">
    <location>
        <begin position="236"/>
        <end position="255"/>
    </location>
</feature>
<keyword evidence="3 6" id="KW-1133">Transmembrane helix</keyword>
<protein>
    <submittedName>
        <fullName evidence="8">SulP family inorganic anion transporter</fullName>
    </submittedName>
</protein>
<sequence>MQADAAAGLLGALLVLAQGIAFATLAGLPPQYGLYSAVVPTIVAAVFGSSLHVVSGPTNANSLAIFAAITPLAAAGSPDFISLALAVTVMVGVIQFAVGATRLGRLTDFLSPSVLLGFTGGAATLIACYALPDAFDLPAGGGHGPFREVAYVFEAWRSINPAAAAVAAATLAVTLVARKLLRPAPFMLIGLAAGWLLAECLRWTGVGAPVEVVGPIPIPIPPLTLPIPPLETLPTLIPLAGALAIIALGQSVSIAKTVAQRSGQRIEVNREFIGQGLSNIAGGFFSSYLSCGSLNRSIPNLEAGARTPLAAVMAALILVALVAVASPVLRDIPTAAIAALLLYTAYSLLEVRRFLQIWKISRTEFAVGIVTFVSMLFFAFHVAILAGVAFSLVVFLHRSSHPHIHSLAPDRATEIGRLTPLRELKDAKECPQLKLLRIEGATYFGAAQYVSDRLADLRMRSPTQKRLLVMARSMNFIDVAGAEVWENELVRRRQMGGDLYFHRPRGPVMAFWRQTGFVERLGLDHFFNSKGDAIAGIFKALDPKICQGCQARIFHECGEGSPTSMFDLKAAGGPQGERRVNAPPAPPEDVPPNANSTMKLC</sequence>
<dbReference type="PANTHER" id="PTHR11814">
    <property type="entry name" value="SULFATE TRANSPORTER"/>
    <property type="match status" value="1"/>
</dbReference>
<feature type="transmembrane region" description="Helical" evidence="6">
    <location>
        <begin position="113"/>
        <end position="132"/>
    </location>
</feature>
<feature type="transmembrane region" description="Helical" evidence="6">
    <location>
        <begin position="33"/>
        <end position="51"/>
    </location>
</feature>
<feature type="transmembrane region" description="Helical" evidence="6">
    <location>
        <begin position="335"/>
        <end position="355"/>
    </location>
</feature>
<evidence type="ECO:0000313" key="8">
    <source>
        <dbReference type="EMBL" id="MDR4308706.1"/>
    </source>
</evidence>
<feature type="transmembrane region" description="Helical" evidence="6">
    <location>
        <begin position="159"/>
        <end position="177"/>
    </location>
</feature>
<feature type="transmembrane region" description="Helical" evidence="6">
    <location>
        <begin position="58"/>
        <end position="74"/>
    </location>
</feature>
<evidence type="ECO:0000256" key="5">
    <source>
        <dbReference type="SAM" id="MobiDB-lite"/>
    </source>
</evidence>
<comment type="caution">
    <text evidence="8">The sequence shown here is derived from an EMBL/GenBank/DDBJ whole genome shotgun (WGS) entry which is preliminary data.</text>
</comment>
<keyword evidence="9" id="KW-1185">Reference proteome</keyword>
<evidence type="ECO:0000256" key="2">
    <source>
        <dbReference type="ARBA" id="ARBA00022692"/>
    </source>
</evidence>
<feature type="transmembrane region" description="Helical" evidence="6">
    <location>
        <begin position="367"/>
        <end position="396"/>
    </location>
</feature>
<dbReference type="EMBL" id="JADBEO010000066">
    <property type="protein sequence ID" value="MDR4308706.1"/>
    <property type="molecule type" value="Genomic_DNA"/>
</dbReference>
<reference evidence="8" key="1">
    <citation type="submission" date="2020-10" db="EMBL/GenBank/DDBJ databases">
        <authorList>
            <person name="Abbas A."/>
            <person name="Razzaq R."/>
            <person name="Waqas M."/>
            <person name="Abbas N."/>
            <person name="Nielsen T.K."/>
            <person name="Hansen L.H."/>
            <person name="Hussain S."/>
            <person name="Shahid M."/>
        </authorList>
    </citation>
    <scope>NUCLEOTIDE SEQUENCE</scope>
    <source>
        <strain evidence="8">S14</strain>
    </source>
</reference>
<evidence type="ECO:0000256" key="6">
    <source>
        <dbReference type="SAM" id="Phobius"/>
    </source>
</evidence>
<feature type="transmembrane region" description="Helical" evidence="6">
    <location>
        <begin position="80"/>
        <end position="101"/>
    </location>
</feature>
<name>A0ABU1DKW2_9HYPH</name>
<evidence type="ECO:0000256" key="4">
    <source>
        <dbReference type="ARBA" id="ARBA00023136"/>
    </source>
</evidence>
<organism evidence="8 9">
    <name type="scientific">Chelatococcus sambhunathii</name>
    <dbReference type="NCBI Taxonomy" id="363953"/>
    <lineage>
        <taxon>Bacteria</taxon>
        <taxon>Pseudomonadati</taxon>
        <taxon>Pseudomonadota</taxon>
        <taxon>Alphaproteobacteria</taxon>
        <taxon>Hyphomicrobiales</taxon>
        <taxon>Chelatococcaceae</taxon>
        <taxon>Chelatococcus</taxon>
    </lineage>
</organism>
<dbReference type="Proteomes" id="UP001181622">
    <property type="component" value="Unassembled WGS sequence"/>
</dbReference>
<proteinExistence type="predicted"/>
<dbReference type="Pfam" id="PF00916">
    <property type="entry name" value="Sulfate_transp"/>
    <property type="match status" value="1"/>
</dbReference>
<comment type="subcellular location">
    <subcellularLocation>
        <location evidence="1">Membrane</location>
        <topology evidence="1">Multi-pass membrane protein</topology>
    </subcellularLocation>
</comment>
<evidence type="ECO:0000259" key="7">
    <source>
        <dbReference type="PROSITE" id="PS50801"/>
    </source>
</evidence>
<accession>A0ABU1DKW2</accession>
<feature type="region of interest" description="Disordered" evidence="5">
    <location>
        <begin position="565"/>
        <end position="601"/>
    </location>
</feature>